<keyword evidence="2" id="KW-0812">Transmembrane</keyword>
<keyword evidence="3" id="KW-1185">Reference proteome</keyword>
<protein>
    <submittedName>
        <fullName evidence="4">Uncharacterized protein LOC110350342</fullName>
    </submittedName>
</protein>
<evidence type="ECO:0000256" key="1">
    <source>
        <dbReference type="SAM" id="MobiDB-lite"/>
    </source>
</evidence>
<sequence length="264" mass="30339">MTSQFQREFKPGKETMGPVDTSDQKAGEFLFSKNHNAQSHNAHFWERACQGLLSSKLLGHLPLHNQCHWPLPIPAQQPQQSICSSPTACPGLSPEGKAVESTETHLFQDVEMSLTQREDMHIYVCFTRTTNLEKMQNNLERTELCLLFKFSILLYFLSGDLKSWVSVEESGKFDTWNMKEWSFLMLPFCTSTYLSWVLLAQWLLNSECRARNLAQWFRLLSCKQKDPSLIPGTKKKKERKKEIQSGCDSGVIPLKRQCIVLYLG</sequence>
<evidence type="ECO:0000313" key="3">
    <source>
        <dbReference type="Proteomes" id="UP000694906"/>
    </source>
</evidence>
<dbReference type="RefSeq" id="XP_021118364.1">
    <property type="nucleotide sequence ID" value="XM_021262705.1"/>
</dbReference>
<keyword evidence="2" id="KW-0472">Membrane</keyword>
<feature type="region of interest" description="Disordered" evidence="1">
    <location>
        <begin position="1"/>
        <end position="23"/>
    </location>
</feature>
<reference evidence="4" key="1">
    <citation type="submission" date="2025-08" db="UniProtKB">
        <authorList>
            <consortium name="RefSeq"/>
        </authorList>
    </citation>
    <scope>IDENTIFICATION</scope>
</reference>
<evidence type="ECO:0000313" key="4">
    <source>
        <dbReference type="RefSeq" id="XP_021118364.1"/>
    </source>
</evidence>
<gene>
    <name evidence="4" type="primary">LOC110350342</name>
</gene>
<proteinExistence type="predicted"/>
<organism evidence="3 4">
    <name type="scientific">Heterocephalus glaber</name>
    <name type="common">Naked mole rat</name>
    <dbReference type="NCBI Taxonomy" id="10181"/>
    <lineage>
        <taxon>Eukaryota</taxon>
        <taxon>Metazoa</taxon>
        <taxon>Chordata</taxon>
        <taxon>Craniata</taxon>
        <taxon>Vertebrata</taxon>
        <taxon>Euteleostomi</taxon>
        <taxon>Mammalia</taxon>
        <taxon>Eutheria</taxon>
        <taxon>Euarchontoglires</taxon>
        <taxon>Glires</taxon>
        <taxon>Rodentia</taxon>
        <taxon>Hystricomorpha</taxon>
        <taxon>Bathyergidae</taxon>
        <taxon>Heterocephalus</taxon>
    </lineage>
</organism>
<feature type="transmembrane region" description="Helical" evidence="2">
    <location>
        <begin position="181"/>
        <end position="204"/>
    </location>
</feature>
<dbReference type="GeneID" id="110350342"/>
<dbReference type="AlphaFoldDB" id="A0AAX6TD19"/>
<evidence type="ECO:0000256" key="2">
    <source>
        <dbReference type="SAM" id="Phobius"/>
    </source>
</evidence>
<name>A0AAX6TD19_HETGA</name>
<keyword evidence="2" id="KW-1133">Transmembrane helix</keyword>
<accession>A0AAX6TD19</accession>
<feature type="transmembrane region" description="Helical" evidence="2">
    <location>
        <begin position="144"/>
        <end position="161"/>
    </location>
</feature>
<dbReference type="Proteomes" id="UP000694906">
    <property type="component" value="Unplaced"/>
</dbReference>